<gene>
    <name evidence="2" type="ORF">HNQ34_001677</name>
</gene>
<dbReference type="RefSeq" id="WP_183253424.1">
    <property type="nucleotide sequence ID" value="NZ_JACHEP010000007.1"/>
</dbReference>
<sequence>MKTFLFVFAALIVLIPILFILPLGFNRRGNMIIIVVSLFLSFFGLLAKSMFPFWQVVLLLLLLALLITYLLDKKLGHRIYVVQEQGAEIDFEQVFDKSSSEKEKTIVEEQKNDDKYAKDIVEEPVPVSEDFLPALDMVELRLDSEQQHDFAEEKLPVFEDGQSARDSGADHIEIDEEITFLENRLRWLEQSSETLADHDKETDDITSDLSEIETWLLEEEKGESVHEEAVADGVLERANSNNMNISESETLIKEPSILMDDDFIPELKFEDDATDIAVDKHGEDRSDKS</sequence>
<dbReference type="AlphaFoldDB" id="A0A7W8IQ11"/>
<keyword evidence="1" id="KW-0812">Transmembrane</keyword>
<evidence type="ECO:0000313" key="2">
    <source>
        <dbReference type="EMBL" id="MBB5324580.1"/>
    </source>
</evidence>
<evidence type="ECO:0000256" key="1">
    <source>
        <dbReference type="SAM" id="Phobius"/>
    </source>
</evidence>
<dbReference type="Proteomes" id="UP000520011">
    <property type="component" value="Unassembled WGS sequence"/>
</dbReference>
<feature type="transmembrane region" description="Helical" evidence="1">
    <location>
        <begin position="53"/>
        <end position="71"/>
    </location>
</feature>
<comment type="caution">
    <text evidence="2">The sequence shown here is derived from an EMBL/GenBank/DDBJ whole genome shotgun (WGS) entry which is preliminary data.</text>
</comment>
<reference evidence="2 3" key="1">
    <citation type="submission" date="2020-08" db="EMBL/GenBank/DDBJ databases">
        <title>Genomic Encyclopedia of Type Strains, Phase IV (KMG-IV): sequencing the most valuable type-strain genomes for metagenomic binning, comparative biology and taxonomic classification.</title>
        <authorList>
            <person name="Goeker M."/>
        </authorList>
    </citation>
    <scope>NUCLEOTIDE SEQUENCE [LARGE SCALE GENOMIC DNA]</scope>
    <source>
        <strain evidence="2 3">DSM 16325</strain>
    </source>
</reference>
<keyword evidence="3" id="KW-1185">Reference proteome</keyword>
<evidence type="ECO:0000313" key="3">
    <source>
        <dbReference type="Proteomes" id="UP000520011"/>
    </source>
</evidence>
<accession>A0A7W8IQ11</accession>
<organism evidence="2 3">
    <name type="scientific">Anoxybacteroides tepidamans</name>
    <dbReference type="NCBI Taxonomy" id="265948"/>
    <lineage>
        <taxon>Bacteria</taxon>
        <taxon>Bacillati</taxon>
        <taxon>Bacillota</taxon>
        <taxon>Bacilli</taxon>
        <taxon>Bacillales</taxon>
        <taxon>Anoxybacillaceae</taxon>
        <taxon>Anoxybacteroides</taxon>
    </lineage>
</organism>
<keyword evidence="1" id="KW-1133">Transmembrane helix</keyword>
<protein>
    <submittedName>
        <fullName evidence="2">Uncharacterized protein</fullName>
    </submittedName>
</protein>
<proteinExistence type="predicted"/>
<name>A0A7W8IQ11_9BACL</name>
<keyword evidence="1" id="KW-0472">Membrane</keyword>
<feature type="transmembrane region" description="Helical" evidence="1">
    <location>
        <begin position="6"/>
        <end position="24"/>
    </location>
</feature>
<dbReference type="EMBL" id="JACHEP010000007">
    <property type="protein sequence ID" value="MBB5324580.1"/>
    <property type="molecule type" value="Genomic_DNA"/>
</dbReference>
<feature type="transmembrane region" description="Helical" evidence="1">
    <location>
        <begin position="31"/>
        <end position="47"/>
    </location>
</feature>